<reference evidence="3 4" key="1">
    <citation type="submission" date="2023-05" db="EMBL/GenBank/DDBJ databases">
        <title>A 100% complete, gapless, phased diploid assembly of the Scenedesmus obliquus UTEX 3031 genome.</title>
        <authorList>
            <person name="Biondi T.C."/>
            <person name="Hanschen E.R."/>
            <person name="Kwon T."/>
            <person name="Eng W."/>
            <person name="Kruse C.P.S."/>
            <person name="Koehler S.I."/>
            <person name="Kunde Y."/>
            <person name="Gleasner C.D."/>
            <person name="You Mak K.T."/>
            <person name="Polle J."/>
            <person name="Hovde B.T."/>
            <person name="Starkenburg S.R."/>
        </authorList>
    </citation>
    <scope>NUCLEOTIDE SEQUENCE [LARGE SCALE GENOMIC DNA]</scope>
    <source>
        <strain evidence="3 4">DOE0152z</strain>
    </source>
</reference>
<accession>A0ABY8U7K9</accession>
<evidence type="ECO:0000256" key="2">
    <source>
        <dbReference type="ARBA" id="ARBA00023172"/>
    </source>
</evidence>
<proteinExistence type="predicted"/>
<name>A0ABY8U7K9_TETOB</name>
<dbReference type="InterPro" id="IPR011010">
    <property type="entry name" value="DNA_brk_join_enz"/>
</dbReference>
<gene>
    <name evidence="3" type="ORF">OEZ85_014290</name>
</gene>
<dbReference type="SUPFAM" id="SSF56349">
    <property type="entry name" value="DNA breaking-rejoining enzymes"/>
    <property type="match status" value="1"/>
</dbReference>
<keyword evidence="4" id="KW-1185">Reference proteome</keyword>
<dbReference type="InterPro" id="IPR010998">
    <property type="entry name" value="Integrase_recombinase_N"/>
</dbReference>
<keyword evidence="2" id="KW-0233">DNA recombination</keyword>
<organism evidence="3 4">
    <name type="scientific">Tetradesmus obliquus</name>
    <name type="common">Green alga</name>
    <name type="synonym">Acutodesmus obliquus</name>
    <dbReference type="NCBI Taxonomy" id="3088"/>
    <lineage>
        <taxon>Eukaryota</taxon>
        <taxon>Viridiplantae</taxon>
        <taxon>Chlorophyta</taxon>
        <taxon>core chlorophytes</taxon>
        <taxon>Chlorophyceae</taxon>
        <taxon>CS clade</taxon>
        <taxon>Sphaeropleales</taxon>
        <taxon>Scenedesmaceae</taxon>
        <taxon>Tetradesmus</taxon>
    </lineage>
</organism>
<dbReference type="Proteomes" id="UP001244341">
    <property type="component" value="Chromosome 8b"/>
</dbReference>
<dbReference type="PANTHER" id="PTHR34605:SF3">
    <property type="entry name" value="P CELL-TYPE AGGLUTINATION PROTEIN MAP4-LIKE-RELATED"/>
    <property type="match status" value="1"/>
</dbReference>
<dbReference type="PANTHER" id="PTHR34605">
    <property type="entry name" value="PHAGE_INTEGRASE DOMAIN-CONTAINING PROTEIN"/>
    <property type="match status" value="1"/>
</dbReference>
<evidence type="ECO:0000256" key="1">
    <source>
        <dbReference type="ARBA" id="ARBA00023125"/>
    </source>
</evidence>
<protein>
    <recommendedName>
        <fullName evidence="5">Integrase</fullName>
    </recommendedName>
</protein>
<dbReference type="EMBL" id="CP126215">
    <property type="protein sequence ID" value="WIA17443.1"/>
    <property type="molecule type" value="Genomic_DNA"/>
</dbReference>
<dbReference type="InterPro" id="IPR052925">
    <property type="entry name" value="Phage_Integrase-like_Recomb"/>
</dbReference>
<evidence type="ECO:0000313" key="4">
    <source>
        <dbReference type="Proteomes" id="UP001244341"/>
    </source>
</evidence>
<keyword evidence="1" id="KW-0238">DNA-binding</keyword>
<dbReference type="InterPro" id="IPR013762">
    <property type="entry name" value="Integrase-like_cat_sf"/>
</dbReference>
<dbReference type="Gene3D" id="1.10.150.130">
    <property type="match status" value="1"/>
</dbReference>
<sequence length="238" mass="26430">MRLDLADSTGRSYDSQERQYRKFCVRVGKPEVPDAEVLARFVVGRALNDYKLSTIEVGVAAISRWAADEGLFGAEQQSLASHKLVRRAMRVAAKHAVTSVSQKRPLSRADLRVLVKHLRSRRDFIGDRDAAMFLVGWAGMFSADGKVFTAYAGGVGMKKLTVGSRLKQDLGEAGVAEAQKYAAHSLRRGGATHAARQKIALRKIQMMGRWKSDVVRLYLYAAPVELMHAAAQMQRKQR</sequence>
<dbReference type="SUPFAM" id="SSF47823">
    <property type="entry name" value="lambda integrase-like, N-terminal domain"/>
    <property type="match status" value="1"/>
</dbReference>
<evidence type="ECO:0000313" key="3">
    <source>
        <dbReference type="EMBL" id="WIA17443.1"/>
    </source>
</evidence>
<dbReference type="Gene3D" id="1.10.443.10">
    <property type="entry name" value="Intergrase catalytic core"/>
    <property type="match status" value="1"/>
</dbReference>
<evidence type="ECO:0008006" key="5">
    <source>
        <dbReference type="Google" id="ProtNLM"/>
    </source>
</evidence>